<dbReference type="Proteomes" id="UP001275315">
    <property type="component" value="Unassembled WGS sequence"/>
</dbReference>
<sequence length="51" mass="5739">MVNRKSVVVNLQRVEHAEAKRMIDFLSGTIYALNGNMQKLGTQTFLCAPIM</sequence>
<dbReference type="PANTHER" id="PTHR35798:SF1">
    <property type="entry name" value="CELL DIVISION PROTEIN SEPF"/>
    <property type="match status" value="1"/>
</dbReference>
<dbReference type="InterPro" id="IPR038594">
    <property type="entry name" value="SepF-like_sf"/>
</dbReference>
<evidence type="ECO:0000256" key="4">
    <source>
        <dbReference type="ARBA" id="ARBA00044936"/>
    </source>
</evidence>
<reference evidence="5 6" key="1">
    <citation type="submission" date="2023-10" db="EMBL/GenBank/DDBJ databases">
        <title>Virgibacillus soli CC-YMP-6 genome.</title>
        <authorList>
            <person name="Miliotis G."/>
            <person name="Sengupta P."/>
            <person name="Hameed A."/>
            <person name="Chuvochina M."/>
            <person name="Mcdonagh F."/>
            <person name="Simpson A.C."/>
            <person name="Singh N.K."/>
            <person name="Rekha P.D."/>
            <person name="Raman K."/>
            <person name="Hugenholtz P."/>
            <person name="Venkateswaran K."/>
        </authorList>
    </citation>
    <scope>NUCLEOTIDE SEQUENCE [LARGE SCALE GENOMIC DNA]</scope>
    <source>
        <strain evidence="5 6">CC-YMP-6</strain>
    </source>
</reference>
<dbReference type="Gene3D" id="3.30.110.150">
    <property type="entry name" value="SepF-like protein"/>
    <property type="match status" value="1"/>
</dbReference>
<keyword evidence="1 5" id="KW-0132">Cell division</keyword>
<evidence type="ECO:0000313" key="6">
    <source>
        <dbReference type="Proteomes" id="UP001275315"/>
    </source>
</evidence>
<proteinExistence type="predicted"/>
<protein>
    <submittedName>
        <fullName evidence="5">Cell division protein SepF</fullName>
    </submittedName>
</protein>
<evidence type="ECO:0000313" key="5">
    <source>
        <dbReference type="EMBL" id="MDY0408112.1"/>
    </source>
</evidence>
<dbReference type="EMBL" id="JAWDIQ010000001">
    <property type="protein sequence ID" value="MDY0408112.1"/>
    <property type="molecule type" value="Genomic_DNA"/>
</dbReference>
<dbReference type="Pfam" id="PF04472">
    <property type="entry name" value="SepF"/>
    <property type="match status" value="1"/>
</dbReference>
<evidence type="ECO:0000256" key="3">
    <source>
        <dbReference type="ARBA" id="ARBA00023306"/>
    </source>
</evidence>
<gene>
    <name evidence="5" type="primary">sepF</name>
    <name evidence="5" type="ORF">RWD45_05225</name>
</gene>
<evidence type="ECO:0000256" key="2">
    <source>
        <dbReference type="ARBA" id="ARBA00023210"/>
    </source>
</evidence>
<accession>A0ABU5CP31</accession>
<dbReference type="PANTHER" id="PTHR35798">
    <property type="entry name" value="CELL DIVISION PROTEIN SEPF"/>
    <property type="match status" value="1"/>
</dbReference>
<organism evidence="5 6">
    <name type="scientific">Paracerasibacillus soli</name>
    <dbReference type="NCBI Taxonomy" id="480284"/>
    <lineage>
        <taxon>Bacteria</taxon>
        <taxon>Bacillati</taxon>
        <taxon>Bacillota</taxon>
        <taxon>Bacilli</taxon>
        <taxon>Bacillales</taxon>
        <taxon>Bacillaceae</taxon>
        <taxon>Paracerasibacillus</taxon>
    </lineage>
</organism>
<name>A0ABU5CP31_9BACI</name>
<dbReference type="InterPro" id="IPR007561">
    <property type="entry name" value="Cell_div_SepF/SepF-rel"/>
</dbReference>
<keyword evidence="2" id="KW-0717">Septation</keyword>
<keyword evidence="6" id="KW-1185">Reference proteome</keyword>
<dbReference type="InterPro" id="IPR023052">
    <property type="entry name" value="Cell_div_SepF"/>
</dbReference>
<evidence type="ECO:0000256" key="1">
    <source>
        <dbReference type="ARBA" id="ARBA00022618"/>
    </source>
</evidence>
<dbReference type="GO" id="GO:0051301">
    <property type="term" value="P:cell division"/>
    <property type="evidence" value="ECO:0007669"/>
    <property type="project" value="UniProtKB-KW"/>
</dbReference>
<comment type="function">
    <text evidence="4">Cell division protein that is part of the divisome complex and is recruited early to the Z-ring. Probably stimulates Z-ring formation, perhaps through the cross-linking of FtsZ protofilaments. Its function overlaps with FtsA.</text>
</comment>
<comment type="caution">
    <text evidence="5">The sequence shown here is derived from an EMBL/GenBank/DDBJ whole genome shotgun (WGS) entry which is preliminary data.</text>
</comment>
<keyword evidence="3" id="KW-0131">Cell cycle</keyword>